<proteinExistence type="inferred from homology"/>
<dbReference type="HOGENOM" id="CLU_076609_1_0_7"/>
<dbReference type="InterPro" id="IPR013551">
    <property type="entry name" value="YicC-like_C"/>
</dbReference>
<evidence type="ECO:0000256" key="4">
    <source>
        <dbReference type="ARBA" id="ARBA00022801"/>
    </source>
</evidence>
<dbReference type="OrthoDB" id="9771229at2"/>
<dbReference type="PANTHER" id="PTHR30636">
    <property type="entry name" value="UPF0701 PROTEIN YICC"/>
    <property type="match status" value="1"/>
</dbReference>
<feature type="domain" description="Endoribonuclease YicC-like C-terminal" evidence="7">
    <location>
        <begin position="174"/>
        <end position="292"/>
    </location>
</feature>
<dbReference type="InterPro" id="IPR005229">
    <property type="entry name" value="YicC/YloC-like"/>
</dbReference>
<evidence type="ECO:0000313" key="9">
    <source>
        <dbReference type="Proteomes" id="UP000007721"/>
    </source>
</evidence>
<comment type="similarity">
    <text evidence="5">Belongs to the YicC/YloC family.</text>
</comment>
<dbReference type="RefSeq" id="WP_012647225.1">
    <property type="nucleotide sequence ID" value="NC_011979.1"/>
</dbReference>
<reference evidence="8 9" key="1">
    <citation type="submission" date="2009-01" db="EMBL/GenBank/DDBJ databases">
        <title>Complete sequence of Geobacter sp. FRC-32.</title>
        <authorList>
            <consortium name="US DOE Joint Genome Institute"/>
            <person name="Lucas S."/>
            <person name="Copeland A."/>
            <person name="Lapidus A."/>
            <person name="Glavina del Rio T."/>
            <person name="Dalin E."/>
            <person name="Tice H."/>
            <person name="Bruce D."/>
            <person name="Goodwin L."/>
            <person name="Pitluck S."/>
            <person name="Saunders E."/>
            <person name="Brettin T."/>
            <person name="Detter J.C."/>
            <person name="Han C."/>
            <person name="Larimer F."/>
            <person name="Land M."/>
            <person name="Hauser L."/>
            <person name="Kyrpides N."/>
            <person name="Ovchinnikova G."/>
            <person name="Kostka J."/>
            <person name="Richardson P."/>
        </authorList>
    </citation>
    <scope>NUCLEOTIDE SEQUENCE [LARGE SCALE GENOMIC DNA]</scope>
    <source>
        <strain evidence="9">DSM 22248 / JCM 15807 / FRC-32</strain>
    </source>
</reference>
<dbReference type="Proteomes" id="UP000007721">
    <property type="component" value="Chromosome"/>
</dbReference>
<evidence type="ECO:0000256" key="2">
    <source>
        <dbReference type="ARBA" id="ARBA00022722"/>
    </source>
</evidence>
<evidence type="ECO:0000256" key="5">
    <source>
        <dbReference type="ARBA" id="ARBA00035648"/>
    </source>
</evidence>
<evidence type="ECO:0000256" key="1">
    <source>
        <dbReference type="ARBA" id="ARBA00001968"/>
    </source>
</evidence>
<dbReference type="NCBIfam" id="TIGR00255">
    <property type="entry name" value="YicC/YloC family endoribonuclease"/>
    <property type="match status" value="1"/>
</dbReference>
<dbReference type="STRING" id="316067.Geob_2142"/>
<dbReference type="Pfam" id="PF03755">
    <property type="entry name" value="YicC-like_N"/>
    <property type="match status" value="1"/>
</dbReference>
<dbReference type="AlphaFoldDB" id="B9M900"/>
<dbReference type="Pfam" id="PF08340">
    <property type="entry name" value="YicC-like_C"/>
    <property type="match status" value="1"/>
</dbReference>
<accession>B9M900</accession>
<dbReference type="KEGG" id="geo:Geob_2142"/>
<organism evidence="8 9">
    <name type="scientific">Geotalea daltonii (strain DSM 22248 / JCM 15807 / FRC-32)</name>
    <name type="common">Geobacter daltonii</name>
    <dbReference type="NCBI Taxonomy" id="316067"/>
    <lineage>
        <taxon>Bacteria</taxon>
        <taxon>Pseudomonadati</taxon>
        <taxon>Thermodesulfobacteriota</taxon>
        <taxon>Desulfuromonadia</taxon>
        <taxon>Geobacterales</taxon>
        <taxon>Geobacteraceae</taxon>
        <taxon>Geotalea</taxon>
    </lineage>
</organism>
<sequence length="292" mass="32269">MIKSMTGYGKAEADSQTGKLTVEIRSVNHRYGEIFVKLPRLYMPFENEVKKAVGQKLKRGKIEVFIQREETAAGGAMPVVNLELAKGYYQAFSSIRDAIGLKEEVPLSLITGQRDVIGAGEIAAVPESVPTELLAAVESAANNLDAMRSREGEALLDDLQKRRAFLSVLIARIAGRAPQVVADYAVRLKERVAQLSGDSTVTEERLAQEIAIMADRCDITEELVRFNSHLQQFDETIVLTEPVGRKLDFLLQEINREVNTIGSKANDGEIAACVVELKAELEKIREQVQNVE</sequence>
<dbReference type="PANTHER" id="PTHR30636:SF3">
    <property type="entry name" value="UPF0701 PROTEIN YICC"/>
    <property type="match status" value="1"/>
</dbReference>
<keyword evidence="2" id="KW-0540">Nuclease</keyword>
<dbReference type="EMBL" id="CP001390">
    <property type="protein sequence ID" value="ACM20496.1"/>
    <property type="molecule type" value="Genomic_DNA"/>
</dbReference>
<gene>
    <name evidence="8" type="primary">yicC</name>
    <name evidence="8" type="ordered locus">Geob_2142</name>
</gene>
<dbReference type="GO" id="GO:0016787">
    <property type="term" value="F:hydrolase activity"/>
    <property type="evidence" value="ECO:0007669"/>
    <property type="project" value="UniProtKB-KW"/>
</dbReference>
<keyword evidence="4" id="KW-0378">Hydrolase</keyword>
<protein>
    <submittedName>
        <fullName evidence="8">Stationary phase survival protein, YicC family, YicC_N and DUF1732 domain-containing</fullName>
    </submittedName>
</protein>
<dbReference type="GO" id="GO:0004521">
    <property type="term" value="F:RNA endonuclease activity"/>
    <property type="evidence" value="ECO:0007669"/>
    <property type="project" value="InterPro"/>
</dbReference>
<comment type="cofactor">
    <cofactor evidence="1">
        <name>a divalent metal cation</name>
        <dbReference type="ChEBI" id="CHEBI:60240"/>
    </cofactor>
</comment>
<keyword evidence="3" id="KW-0255">Endonuclease</keyword>
<dbReference type="InterPro" id="IPR013527">
    <property type="entry name" value="YicC-like_N"/>
</dbReference>
<evidence type="ECO:0000259" key="7">
    <source>
        <dbReference type="Pfam" id="PF08340"/>
    </source>
</evidence>
<feature type="domain" description="Endoribonuclease YicC-like N-terminal" evidence="6">
    <location>
        <begin position="2"/>
        <end position="155"/>
    </location>
</feature>
<evidence type="ECO:0000256" key="3">
    <source>
        <dbReference type="ARBA" id="ARBA00022759"/>
    </source>
</evidence>
<evidence type="ECO:0000313" key="8">
    <source>
        <dbReference type="EMBL" id="ACM20496.1"/>
    </source>
</evidence>
<keyword evidence="9" id="KW-1185">Reference proteome</keyword>
<evidence type="ECO:0000259" key="6">
    <source>
        <dbReference type="Pfam" id="PF03755"/>
    </source>
</evidence>
<name>B9M900_GEODF</name>
<dbReference type="eggNOG" id="COG1561">
    <property type="taxonomic scope" value="Bacteria"/>
</dbReference>